<sequence length="177" mass="19315">MSLRQPRPGARLTGTPRGNQPTRATLGRPPALRPPVNSRAPGSPSSPASWEIQIVRSGAEPKTPSAPGDRPWPSRAVSSWQAHWPAQAASRTPAPGGTVQATVRPDRRKPQQQGLKCPVKHFCSLVAATPPREAQQQDAPQDRKCMRLRRPRHAAKPRSLRAKETLRPATTRDPPSK</sequence>
<feature type="region of interest" description="Disordered" evidence="1">
    <location>
        <begin position="1"/>
        <end position="177"/>
    </location>
</feature>
<proteinExistence type="predicted"/>
<dbReference type="Proteomes" id="UP001066276">
    <property type="component" value="Chromosome 2_1"/>
</dbReference>
<comment type="caution">
    <text evidence="2">The sequence shown here is derived from an EMBL/GenBank/DDBJ whole genome shotgun (WGS) entry which is preliminary data.</text>
</comment>
<organism evidence="2 3">
    <name type="scientific">Pleurodeles waltl</name>
    <name type="common">Iberian ribbed newt</name>
    <dbReference type="NCBI Taxonomy" id="8319"/>
    <lineage>
        <taxon>Eukaryota</taxon>
        <taxon>Metazoa</taxon>
        <taxon>Chordata</taxon>
        <taxon>Craniata</taxon>
        <taxon>Vertebrata</taxon>
        <taxon>Euteleostomi</taxon>
        <taxon>Amphibia</taxon>
        <taxon>Batrachia</taxon>
        <taxon>Caudata</taxon>
        <taxon>Salamandroidea</taxon>
        <taxon>Salamandridae</taxon>
        <taxon>Pleurodelinae</taxon>
        <taxon>Pleurodeles</taxon>
    </lineage>
</organism>
<accession>A0AAV7VTN4</accession>
<protein>
    <submittedName>
        <fullName evidence="2">Uncharacterized protein</fullName>
    </submittedName>
</protein>
<evidence type="ECO:0000313" key="2">
    <source>
        <dbReference type="EMBL" id="KAJ1203693.1"/>
    </source>
</evidence>
<keyword evidence="3" id="KW-1185">Reference proteome</keyword>
<feature type="compositionally biased region" description="Low complexity" evidence="1">
    <location>
        <begin position="38"/>
        <end position="49"/>
    </location>
</feature>
<evidence type="ECO:0000313" key="3">
    <source>
        <dbReference type="Proteomes" id="UP001066276"/>
    </source>
</evidence>
<name>A0AAV7VTN4_PLEWA</name>
<evidence type="ECO:0000256" key="1">
    <source>
        <dbReference type="SAM" id="MobiDB-lite"/>
    </source>
</evidence>
<reference evidence="2" key="1">
    <citation type="journal article" date="2022" name="bioRxiv">
        <title>Sequencing and chromosome-scale assembly of the giantPleurodeles waltlgenome.</title>
        <authorList>
            <person name="Brown T."/>
            <person name="Elewa A."/>
            <person name="Iarovenko S."/>
            <person name="Subramanian E."/>
            <person name="Araus A.J."/>
            <person name="Petzold A."/>
            <person name="Susuki M."/>
            <person name="Suzuki K.-i.T."/>
            <person name="Hayashi T."/>
            <person name="Toyoda A."/>
            <person name="Oliveira C."/>
            <person name="Osipova E."/>
            <person name="Leigh N.D."/>
            <person name="Simon A."/>
            <person name="Yun M.H."/>
        </authorList>
    </citation>
    <scope>NUCLEOTIDE SEQUENCE</scope>
    <source>
        <strain evidence="2">20211129_DDA</strain>
        <tissue evidence="2">Liver</tissue>
    </source>
</reference>
<gene>
    <name evidence="2" type="ORF">NDU88_007474</name>
</gene>
<dbReference type="EMBL" id="JANPWB010000003">
    <property type="protein sequence ID" value="KAJ1203693.1"/>
    <property type="molecule type" value="Genomic_DNA"/>
</dbReference>
<dbReference type="AlphaFoldDB" id="A0AAV7VTN4"/>
<feature type="compositionally biased region" description="Basic residues" evidence="1">
    <location>
        <begin position="146"/>
        <end position="160"/>
    </location>
</feature>